<dbReference type="AlphaFoldDB" id="A0NZZ4"/>
<evidence type="ECO:0000313" key="1">
    <source>
        <dbReference type="EMBL" id="EAV41711.1"/>
    </source>
</evidence>
<accession>A0NZZ4</accession>
<dbReference type="EMBL" id="AAUW01000019">
    <property type="protein sequence ID" value="EAV41711.1"/>
    <property type="molecule type" value="Genomic_DNA"/>
</dbReference>
<comment type="caution">
    <text evidence="1">The sequence shown here is derived from an EMBL/GenBank/DDBJ whole genome shotgun (WGS) entry which is preliminary data.</text>
</comment>
<organism evidence="1 2">
    <name type="scientific">Roseibium aggregatum (strain ATCC 25650 / DSM 13394 / JCM 20685 / NBRC 16684 / NCIMB 2208 / IAM 12614 / B1)</name>
    <name type="common">Stappia aggregata</name>
    <dbReference type="NCBI Taxonomy" id="384765"/>
    <lineage>
        <taxon>Bacteria</taxon>
        <taxon>Pseudomonadati</taxon>
        <taxon>Pseudomonadota</taxon>
        <taxon>Alphaproteobacteria</taxon>
        <taxon>Hyphomicrobiales</taxon>
        <taxon>Stappiaceae</taxon>
        <taxon>Roseibium</taxon>
    </lineage>
</organism>
<sequence>MIFQWVYFRGRTRTVADHHQKSLVENQKVQGVGARLFGVEVWNGEQEFFECVATRRKTSFKILFRGTGAASKFNCRIGKQAADGIVAGLIQ</sequence>
<evidence type="ECO:0000313" key="2">
    <source>
        <dbReference type="Proteomes" id="UP000004848"/>
    </source>
</evidence>
<name>A0NZZ4_ROSAI</name>
<reference evidence="1 2" key="1">
    <citation type="submission" date="2006-05" db="EMBL/GenBank/DDBJ databases">
        <authorList>
            <person name="King G."/>
            <person name="Ferriera S."/>
            <person name="Johnson J."/>
            <person name="Kravitz S."/>
            <person name="Beeson K."/>
            <person name="Sutton G."/>
            <person name="Rogers Y.-H."/>
            <person name="Friedman R."/>
            <person name="Frazier M."/>
            <person name="Venter J.C."/>
        </authorList>
    </citation>
    <scope>NUCLEOTIDE SEQUENCE [LARGE SCALE GENOMIC DNA]</scope>
    <source>
        <strain evidence="2">ATCC 25650 / DSM 13394 / JCM 20685 / NBRC 16684 / NCIMB 2208 / IAM 12614 / B1</strain>
    </source>
</reference>
<dbReference type="Proteomes" id="UP000004848">
    <property type="component" value="Unassembled WGS sequence"/>
</dbReference>
<proteinExistence type="predicted"/>
<gene>
    <name evidence="1" type="ORF">SIAM614_26291</name>
</gene>
<protein>
    <submittedName>
        <fullName evidence="1">Uncharacterized protein</fullName>
    </submittedName>
</protein>